<protein>
    <submittedName>
        <fullName evidence="4">NR LBD domain-containing protein</fullName>
    </submittedName>
</protein>
<accession>A0A0N4U1A6</accession>
<reference evidence="1 3" key="2">
    <citation type="submission" date="2018-11" db="EMBL/GenBank/DDBJ databases">
        <authorList>
            <consortium name="Pathogen Informatics"/>
        </authorList>
    </citation>
    <scope>NUCLEOTIDE SEQUENCE [LARGE SCALE GENOMIC DNA]</scope>
</reference>
<dbReference type="OrthoDB" id="10593788at2759"/>
<evidence type="ECO:0000313" key="3">
    <source>
        <dbReference type="Proteomes" id="UP000274756"/>
    </source>
</evidence>
<reference evidence="4" key="1">
    <citation type="submission" date="2017-02" db="UniProtKB">
        <authorList>
            <consortium name="WormBaseParasite"/>
        </authorList>
    </citation>
    <scope>IDENTIFICATION</scope>
</reference>
<dbReference type="AlphaFoldDB" id="A0A0N4U1A6"/>
<gene>
    <name evidence="1" type="ORF">DME_LOCUS4735</name>
</gene>
<dbReference type="WBParaSite" id="DME_0000037501-mRNA-1">
    <property type="protein sequence ID" value="DME_0000037501-mRNA-1"/>
    <property type="gene ID" value="DME_0000037501"/>
</dbReference>
<proteinExistence type="predicted"/>
<evidence type="ECO:0000313" key="1">
    <source>
        <dbReference type="EMBL" id="VDN54762.1"/>
    </source>
</evidence>
<dbReference type="EMBL" id="UYYG01001150">
    <property type="protein sequence ID" value="VDN54762.1"/>
    <property type="molecule type" value="Genomic_DNA"/>
</dbReference>
<evidence type="ECO:0000313" key="2">
    <source>
        <dbReference type="Proteomes" id="UP000038040"/>
    </source>
</evidence>
<name>A0A0N4U1A6_DRAME</name>
<organism evidence="2 4">
    <name type="scientific">Dracunculus medinensis</name>
    <name type="common">Guinea worm</name>
    <dbReference type="NCBI Taxonomy" id="318479"/>
    <lineage>
        <taxon>Eukaryota</taxon>
        <taxon>Metazoa</taxon>
        <taxon>Ecdysozoa</taxon>
        <taxon>Nematoda</taxon>
        <taxon>Chromadorea</taxon>
        <taxon>Rhabditida</taxon>
        <taxon>Spirurina</taxon>
        <taxon>Dracunculoidea</taxon>
        <taxon>Dracunculidae</taxon>
        <taxon>Dracunculus</taxon>
    </lineage>
</organism>
<sequence>MIQDLMESLSSLCSPRPELYAAWTIRMIKGKEASKIDVKDLTKFVCCILSILDEARNFRASSSHRQFLPSVERIVNYVKKIDPVECLLTLPVEVVKQLFDIAHNLSSLD</sequence>
<dbReference type="Proteomes" id="UP000274756">
    <property type="component" value="Unassembled WGS sequence"/>
</dbReference>
<keyword evidence="3" id="KW-1185">Reference proteome</keyword>
<evidence type="ECO:0000313" key="4">
    <source>
        <dbReference type="WBParaSite" id="DME_0000037501-mRNA-1"/>
    </source>
</evidence>
<dbReference type="Proteomes" id="UP000038040">
    <property type="component" value="Unplaced"/>
</dbReference>